<dbReference type="GO" id="GO:0030544">
    <property type="term" value="F:Hsp70 protein binding"/>
    <property type="evidence" value="ECO:0007669"/>
    <property type="project" value="InterPro"/>
</dbReference>
<dbReference type="FunFam" id="2.60.260.20:FF:000003">
    <property type="entry name" value="DnaJ subfamily A member 2"/>
    <property type="match status" value="1"/>
</dbReference>
<feature type="domain" description="J" evidence="7">
    <location>
        <begin position="6"/>
        <end position="68"/>
    </location>
</feature>
<dbReference type="InterPro" id="IPR001623">
    <property type="entry name" value="DnaJ_domain"/>
</dbReference>
<accession>A0A8S1GPX2</accession>
<gene>
    <name evidence="9" type="ORF">CAUJ_LOCUS657</name>
</gene>
<dbReference type="PROSITE" id="PS51188">
    <property type="entry name" value="ZF_CR"/>
    <property type="match status" value="1"/>
</dbReference>
<evidence type="ECO:0000256" key="1">
    <source>
        <dbReference type="ARBA" id="ARBA00022723"/>
    </source>
</evidence>
<dbReference type="Pfam" id="PF01556">
    <property type="entry name" value="DnaJ_C"/>
    <property type="match status" value="1"/>
</dbReference>
<dbReference type="InterPro" id="IPR018253">
    <property type="entry name" value="DnaJ_domain_CS"/>
</dbReference>
<dbReference type="Gene3D" id="2.10.230.10">
    <property type="entry name" value="Heat shock protein DnaJ, cysteine-rich domain"/>
    <property type="match status" value="1"/>
</dbReference>
<reference evidence="9" key="1">
    <citation type="submission" date="2020-10" db="EMBL/GenBank/DDBJ databases">
        <authorList>
            <person name="Kikuchi T."/>
        </authorList>
    </citation>
    <scope>NUCLEOTIDE SEQUENCE</scope>
    <source>
        <strain evidence="9">NKZ352</strain>
    </source>
</reference>
<dbReference type="EMBL" id="CAJGYM010000001">
    <property type="protein sequence ID" value="CAD6184738.1"/>
    <property type="molecule type" value="Genomic_DNA"/>
</dbReference>
<feature type="zinc finger region" description="CR-type" evidence="5">
    <location>
        <begin position="123"/>
        <end position="206"/>
    </location>
</feature>
<evidence type="ECO:0000256" key="4">
    <source>
        <dbReference type="ARBA" id="ARBA00022833"/>
    </source>
</evidence>
<name>A0A8S1GPX2_9PELO</name>
<keyword evidence="3 5" id="KW-0863">Zinc-finger</keyword>
<dbReference type="GO" id="GO:0006457">
    <property type="term" value="P:protein folding"/>
    <property type="evidence" value="ECO:0007669"/>
    <property type="project" value="InterPro"/>
</dbReference>
<dbReference type="PANTHER" id="PTHR43888">
    <property type="entry name" value="DNAJ-LIKE-2, ISOFORM A-RELATED"/>
    <property type="match status" value="1"/>
</dbReference>
<evidence type="ECO:0000256" key="2">
    <source>
        <dbReference type="ARBA" id="ARBA00022737"/>
    </source>
</evidence>
<protein>
    <submittedName>
        <fullName evidence="9">Uncharacterized protein</fullName>
    </submittedName>
</protein>
<dbReference type="PROSITE" id="PS50076">
    <property type="entry name" value="DNAJ_2"/>
    <property type="match status" value="1"/>
</dbReference>
<keyword evidence="10" id="KW-1185">Reference proteome</keyword>
<keyword evidence="4 5" id="KW-0862">Zinc</keyword>
<dbReference type="InterPro" id="IPR044713">
    <property type="entry name" value="DNJA1/2-like"/>
</dbReference>
<comment type="caution">
    <text evidence="9">The sequence shown here is derived from an EMBL/GenBank/DDBJ whole genome shotgun (WGS) entry which is preliminary data.</text>
</comment>
<dbReference type="Gene3D" id="1.10.287.110">
    <property type="entry name" value="DnaJ domain"/>
    <property type="match status" value="1"/>
</dbReference>
<dbReference type="Pfam" id="PF00226">
    <property type="entry name" value="DnaJ"/>
    <property type="match status" value="1"/>
</dbReference>
<dbReference type="FunFam" id="1.10.287.110:FF:000041">
    <property type="entry name" value="Chaperone protein DNAj, putative"/>
    <property type="match status" value="1"/>
</dbReference>
<sequence length="390" mass="42852">MVKETGYYDTLGVQPSATEDELKKAYRKLALKFHPDKNPEGAEQFKKISQAYEVLSDEKKRKVYDTAGEKGLQGGGGEGGGFHNPFDIFESFFGGGSRGSRGEPKVKSKVHSIRVTLEQYYNGVTKKLKVKRTIVCQGCDGRGGTEGAVKECTVCDGHGVVVRVIRMGPMVQQMQSQCSACDGEGSIIPDKDRCTKCRGNKLIQDESILEVVVKPGMKDGEQVVFKGKGDEIPGLPPGDVIIILEEEKNELFTRKDENLVIEQKNSALCGFTSTVKTLDNRMLFYRILPGEVISDGTVKVVHGEGMPYVNTPSEKGDLLIEFKVTFPETIKAADREKLASLLPDRGEEIIDEEAEVFEAVSFNPETRRRGHAHHGFEGHGGHPGVACQQQ</sequence>
<dbReference type="Pfam" id="PF00684">
    <property type="entry name" value="DnaJ_CXXCXGXG"/>
    <property type="match status" value="1"/>
</dbReference>
<dbReference type="OrthoDB" id="550424at2759"/>
<feature type="region of interest" description="Disordered" evidence="6">
    <location>
        <begin position="368"/>
        <end position="390"/>
    </location>
</feature>
<keyword evidence="1 5" id="KW-0479">Metal-binding</keyword>
<dbReference type="FunFam" id="2.10.230.10:FF:000001">
    <property type="entry name" value="DnaJ subfamily A member 2"/>
    <property type="match status" value="1"/>
</dbReference>
<organism evidence="9 10">
    <name type="scientific">Caenorhabditis auriculariae</name>
    <dbReference type="NCBI Taxonomy" id="2777116"/>
    <lineage>
        <taxon>Eukaryota</taxon>
        <taxon>Metazoa</taxon>
        <taxon>Ecdysozoa</taxon>
        <taxon>Nematoda</taxon>
        <taxon>Chromadorea</taxon>
        <taxon>Rhabditida</taxon>
        <taxon>Rhabditina</taxon>
        <taxon>Rhabditomorpha</taxon>
        <taxon>Rhabditoidea</taxon>
        <taxon>Rhabditidae</taxon>
        <taxon>Peloderinae</taxon>
        <taxon>Caenorhabditis</taxon>
    </lineage>
</organism>
<dbReference type="SMART" id="SM00271">
    <property type="entry name" value="DnaJ"/>
    <property type="match status" value="1"/>
</dbReference>
<dbReference type="PROSITE" id="PS00636">
    <property type="entry name" value="DNAJ_1"/>
    <property type="match status" value="1"/>
</dbReference>
<dbReference type="PRINTS" id="PR00625">
    <property type="entry name" value="JDOMAIN"/>
</dbReference>
<keyword evidence="2" id="KW-0677">Repeat</keyword>
<dbReference type="Proteomes" id="UP000835052">
    <property type="component" value="Unassembled WGS sequence"/>
</dbReference>
<evidence type="ECO:0000256" key="3">
    <source>
        <dbReference type="ARBA" id="ARBA00022771"/>
    </source>
</evidence>
<dbReference type="AlphaFoldDB" id="A0A8S1GPX2"/>
<dbReference type="SUPFAM" id="SSF57938">
    <property type="entry name" value="DnaJ/Hsp40 cysteine-rich domain"/>
    <property type="match status" value="1"/>
</dbReference>
<dbReference type="GO" id="GO:0005524">
    <property type="term" value="F:ATP binding"/>
    <property type="evidence" value="ECO:0007669"/>
    <property type="project" value="InterPro"/>
</dbReference>
<evidence type="ECO:0000313" key="9">
    <source>
        <dbReference type="EMBL" id="CAD6184738.1"/>
    </source>
</evidence>
<evidence type="ECO:0000313" key="10">
    <source>
        <dbReference type="Proteomes" id="UP000835052"/>
    </source>
</evidence>
<evidence type="ECO:0000259" key="8">
    <source>
        <dbReference type="PROSITE" id="PS51188"/>
    </source>
</evidence>
<dbReference type="GO" id="GO:0051082">
    <property type="term" value="F:unfolded protein binding"/>
    <property type="evidence" value="ECO:0007669"/>
    <property type="project" value="InterPro"/>
</dbReference>
<feature type="domain" description="CR-type" evidence="8">
    <location>
        <begin position="123"/>
        <end position="206"/>
    </location>
</feature>
<dbReference type="GO" id="GO:0009408">
    <property type="term" value="P:response to heat"/>
    <property type="evidence" value="ECO:0007669"/>
    <property type="project" value="InterPro"/>
</dbReference>
<evidence type="ECO:0000256" key="6">
    <source>
        <dbReference type="SAM" id="MobiDB-lite"/>
    </source>
</evidence>
<dbReference type="HAMAP" id="MF_01152">
    <property type="entry name" value="DnaJ"/>
    <property type="match status" value="1"/>
</dbReference>
<dbReference type="Gene3D" id="2.60.260.20">
    <property type="entry name" value="Urease metallochaperone UreE, N-terminal domain"/>
    <property type="match status" value="2"/>
</dbReference>
<dbReference type="InterPro" id="IPR036869">
    <property type="entry name" value="J_dom_sf"/>
</dbReference>
<evidence type="ECO:0000256" key="5">
    <source>
        <dbReference type="PROSITE-ProRule" id="PRU00546"/>
    </source>
</evidence>
<dbReference type="GO" id="GO:0008270">
    <property type="term" value="F:zinc ion binding"/>
    <property type="evidence" value="ECO:0007669"/>
    <property type="project" value="UniProtKB-KW"/>
</dbReference>
<evidence type="ECO:0000259" key="7">
    <source>
        <dbReference type="PROSITE" id="PS50076"/>
    </source>
</evidence>
<dbReference type="CDD" id="cd10719">
    <property type="entry name" value="DnaJ_zf"/>
    <property type="match status" value="1"/>
</dbReference>
<dbReference type="InterPro" id="IPR012724">
    <property type="entry name" value="DnaJ"/>
</dbReference>
<dbReference type="CDD" id="cd06257">
    <property type="entry name" value="DnaJ"/>
    <property type="match status" value="1"/>
</dbReference>
<dbReference type="InterPro" id="IPR008971">
    <property type="entry name" value="HSP40/DnaJ_pept-bd"/>
</dbReference>
<dbReference type="InterPro" id="IPR036410">
    <property type="entry name" value="HSP_DnaJ_Cys-rich_dom_sf"/>
</dbReference>
<dbReference type="SUPFAM" id="SSF46565">
    <property type="entry name" value="Chaperone J-domain"/>
    <property type="match status" value="1"/>
</dbReference>
<dbReference type="InterPro" id="IPR002939">
    <property type="entry name" value="DnaJ_C"/>
</dbReference>
<dbReference type="SUPFAM" id="SSF49493">
    <property type="entry name" value="HSP40/DnaJ peptide-binding domain"/>
    <property type="match status" value="2"/>
</dbReference>
<dbReference type="CDD" id="cd10747">
    <property type="entry name" value="DnaJ_C"/>
    <property type="match status" value="1"/>
</dbReference>
<dbReference type="InterPro" id="IPR001305">
    <property type="entry name" value="HSP_DnaJ_Cys-rich_dom"/>
</dbReference>
<proteinExistence type="inferred from homology"/>